<evidence type="ECO:0000313" key="2">
    <source>
        <dbReference type="Proteomes" id="UP001232148"/>
    </source>
</evidence>
<comment type="caution">
    <text evidence="1">The sequence shown here is derived from an EMBL/GenBank/DDBJ whole genome shotgun (WGS) entry which is preliminary data.</text>
</comment>
<sequence>MAWCNWPARPSLCPKRLPCPAPPWTVSQQPLKCLRIGHKLPVLASRPPLPPPLDCGVSTPPPLPTELMGRRLRERERERKKERKIDLSPSRLATHFSNSRSFPVSYFPLLLTYSPIHTHSPSHIQHLPIYLSIYLYRPTYLTWLPRQRFQEDVRCCCCTARPPSLPSPHLTSPVSGVVGCM</sequence>
<accession>A0AAD9HIM2</accession>
<keyword evidence="2" id="KW-1185">Reference proteome</keyword>
<evidence type="ECO:0000313" key="1">
    <source>
        <dbReference type="EMBL" id="KAK2028732.1"/>
    </source>
</evidence>
<proteinExistence type="predicted"/>
<name>A0AAD9HIM2_9PEZI</name>
<gene>
    <name evidence="1" type="ORF">LX32DRAFT_391415</name>
</gene>
<reference evidence="1" key="1">
    <citation type="submission" date="2021-06" db="EMBL/GenBank/DDBJ databases">
        <title>Comparative genomics, transcriptomics and evolutionary studies reveal genomic signatures of adaptation to plant cell wall in hemibiotrophic fungi.</title>
        <authorList>
            <consortium name="DOE Joint Genome Institute"/>
            <person name="Baroncelli R."/>
            <person name="Diaz J.F."/>
            <person name="Benocci T."/>
            <person name="Peng M."/>
            <person name="Battaglia E."/>
            <person name="Haridas S."/>
            <person name="Andreopoulos W."/>
            <person name="Labutti K."/>
            <person name="Pangilinan J."/>
            <person name="Floch G.L."/>
            <person name="Makela M.R."/>
            <person name="Henrissat B."/>
            <person name="Grigoriev I.V."/>
            <person name="Crouch J.A."/>
            <person name="De Vries R.P."/>
            <person name="Sukno S.A."/>
            <person name="Thon M.R."/>
        </authorList>
    </citation>
    <scope>NUCLEOTIDE SEQUENCE</scope>
    <source>
        <strain evidence="1">MAFF235873</strain>
    </source>
</reference>
<organism evidence="1 2">
    <name type="scientific">Colletotrichum zoysiae</name>
    <dbReference type="NCBI Taxonomy" id="1216348"/>
    <lineage>
        <taxon>Eukaryota</taxon>
        <taxon>Fungi</taxon>
        <taxon>Dikarya</taxon>
        <taxon>Ascomycota</taxon>
        <taxon>Pezizomycotina</taxon>
        <taxon>Sordariomycetes</taxon>
        <taxon>Hypocreomycetidae</taxon>
        <taxon>Glomerellales</taxon>
        <taxon>Glomerellaceae</taxon>
        <taxon>Colletotrichum</taxon>
        <taxon>Colletotrichum graminicola species complex</taxon>
    </lineage>
</organism>
<protein>
    <submittedName>
        <fullName evidence="1">Uncharacterized protein</fullName>
    </submittedName>
</protein>
<dbReference type="AlphaFoldDB" id="A0AAD9HIM2"/>
<dbReference type="EMBL" id="MU842874">
    <property type="protein sequence ID" value="KAK2028732.1"/>
    <property type="molecule type" value="Genomic_DNA"/>
</dbReference>
<dbReference type="Proteomes" id="UP001232148">
    <property type="component" value="Unassembled WGS sequence"/>
</dbReference>